<dbReference type="AlphaFoldDB" id="A0AAV1I9C0"/>
<feature type="domain" description="Protein kinase" evidence="6">
    <location>
        <begin position="92"/>
        <end position="350"/>
    </location>
</feature>
<evidence type="ECO:0000256" key="1">
    <source>
        <dbReference type="ARBA" id="ARBA00022527"/>
    </source>
</evidence>
<keyword evidence="2" id="KW-0808">Transferase</keyword>
<evidence type="ECO:0000313" key="8">
    <source>
        <dbReference type="Proteomes" id="UP001314263"/>
    </source>
</evidence>
<dbReference type="Proteomes" id="UP001314263">
    <property type="component" value="Unassembled WGS sequence"/>
</dbReference>
<reference evidence="7 8" key="1">
    <citation type="submission" date="2023-10" db="EMBL/GenBank/DDBJ databases">
        <authorList>
            <person name="Maclean D."/>
            <person name="Macfadyen A."/>
        </authorList>
    </citation>
    <scope>NUCLEOTIDE SEQUENCE [LARGE SCALE GENOMIC DNA]</scope>
</reference>
<keyword evidence="3" id="KW-0547">Nucleotide-binding</keyword>
<name>A0AAV1I9C0_9CHLO</name>
<dbReference type="PANTHER" id="PTHR24349">
    <property type="entry name" value="SERINE/THREONINE-PROTEIN KINASE"/>
    <property type="match status" value="1"/>
</dbReference>
<comment type="caution">
    <text evidence="7">The sequence shown here is derived from an EMBL/GenBank/DDBJ whole genome shotgun (WGS) entry which is preliminary data.</text>
</comment>
<dbReference type="SMART" id="SM00220">
    <property type="entry name" value="S_TKc"/>
    <property type="match status" value="1"/>
</dbReference>
<dbReference type="PROSITE" id="PS50011">
    <property type="entry name" value="PROTEIN_KINASE_DOM"/>
    <property type="match status" value="1"/>
</dbReference>
<evidence type="ECO:0000256" key="5">
    <source>
        <dbReference type="ARBA" id="ARBA00022840"/>
    </source>
</evidence>
<dbReference type="GO" id="GO:0004674">
    <property type="term" value="F:protein serine/threonine kinase activity"/>
    <property type="evidence" value="ECO:0007669"/>
    <property type="project" value="UniProtKB-KW"/>
</dbReference>
<evidence type="ECO:0000256" key="3">
    <source>
        <dbReference type="ARBA" id="ARBA00022741"/>
    </source>
</evidence>
<accession>A0AAV1I9C0</accession>
<dbReference type="GO" id="GO:0005524">
    <property type="term" value="F:ATP binding"/>
    <property type="evidence" value="ECO:0007669"/>
    <property type="project" value="UniProtKB-KW"/>
</dbReference>
<keyword evidence="1" id="KW-0723">Serine/threonine-protein kinase</keyword>
<evidence type="ECO:0000313" key="7">
    <source>
        <dbReference type="EMBL" id="CAK0783978.1"/>
    </source>
</evidence>
<keyword evidence="4" id="KW-0418">Kinase</keyword>
<gene>
    <name evidence="7" type="ORF">CVIRNUC_007181</name>
</gene>
<evidence type="ECO:0000259" key="6">
    <source>
        <dbReference type="PROSITE" id="PS50011"/>
    </source>
</evidence>
<dbReference type="Pfam" id="PF00069">
    <property type="entry name" value="Pkinase"/>
    <property type="match status" value="1"/>
</dbReference>
<evidence type="ECO:0000256" key="2">
    <source>
        <dbReference type="ARBA" id="ARBA00022679"/>
    </source>
</evidence>
<dbReference type="InterPro" id="IPR050205">
    <property type="entry name" value="CDPK_Ser/Thr_kinases"/>
</dbReference>
<keyword evidence="8" id="KW-1185">Reference proteome</keyword>
<protein>
    <recommendedName>
        <fullName evidence="6">Protein kinase domain-containing protein</fullName>
    </recommendedName>
</protein>
<dbReference type="InterPro" id="IPR000719">
    <property type="entry name" value="Prot_kinase_dom"/>
</dbReference>
<proteinExistence type="predicted"/>
<sequence length="350" mass="37560">MAGKPEAKLFGDITPVSPLDLCPDDDVSSVESANGQQIQACRLASLRQTQHELAWQALEENMRPQKALAVFPGWLGPSALGGVCFQEDYQLLADDAVLGQALRGTVYRCCGSHPRAGSQEAAPASAVLVRPLSSFDDRRNIARQRRALEKVSSAKGVIQLQRAYADIHQAYLVFRLPESGRRLSDIAQKGAVQSRDLLMLTLAILQALAEIHAAGVCLLDICEESIWITEHGSAAFLDFSMAHEFVPGEAELVCALPALALTQRHAAPELANARARHEASGRLAPFSGPKVDVWAVGKLLKQVLHAASSCCTATFCASSGLQALLADMVSHVPAARPDALQALQQCRAMQ</sequence>
<keyword evidence="5" id="KW-0067">ATP-binding</keyword>
<evidence type="ECO:0000256" key="4">
    <source>
        <dbReference type="ARBA" id="ARBA00022777"/>
    </source>
</evidence>
<dbReference type="InterPro" id="IPR011009">
    <property type="entry name" value="Kinase-like_dom_sf"/>
</dbReference>
<organism evidence="7 8">
    <name type="scientific">Coccomyxa viridis</name>
    <dbReference type="NCBI Taxonomy" id="1274662"/>
    <lineage>
        <taxon>Eukaryota</taxon>
        <taxon>Viridiplantae</taxon>
        <taxon>Chlorophyta</taxon>
        <taxon>core chlorophytes</taxon>
        <taxon>Trebouxiophyceae</taxon>
        <taxon>Trebouxiophyceae incertae sedis</taxon>
        <taxon>Coccomyxaceae</taxon>
        <taxon>Coccomyxa</taxon>
    </lineage>
</organism>
<dbReference type="SUPFAM" id="SSF56112">
    <property type="entry name" value="Protein kinase-like (PK-like)"/>
    <property type="match status" value="1"/>
</dbReference>
<dbReference type="EMBL" id="CAUYUE010000009">
    <property type="protein sequence ID" value="CAK0783978.1"/>
    <property type="molecule type" value="Genomic_DNA"/>
</dbReference>
<dbReference type="Gene3D" id="1.10.510.10">
    <property type="entry name" value="Transferase(Phosphotransferase) domain 1"/>
    <property type="match status" value="1"/>
</dbReference>